<feature type="domain" description="Methyltransferase FkbM" evidence="1">
    <location>
        <begin position="73"/>
        <end position="231"/>
    </location>
</feature>
<protein>
    <submittedName>
        <fullName evidence="2">FkbM family methyltransferase</fullName>
    </submittedName>
</protein>
<name>A0ABU4HSY3_9ACTN</name>
<dbReference type="PANTHER" id="PTHR34203:SF15">
    <property type="entry name" value="SLL1173 PROTEIN"/>
    <property type="match status" value="1"/>
</dbReference>
<dbReference type="SUPFAM" id="SSF53335">
    <property type="entry name" value="S-adenosyl-L-methionine-dependent methyltransferases"/>
    <property type="match status" value="1"/>
</dbReference>
<dbReference type="InterPro" id="IPR029063">
    <property type="entry name" value="SAM-dependent_MTases_sf"/>
</dbReference>
<accession>A0ABU4HSY3</accession>
<reference evidence="2 3" key="2">
    <citation type="submission" date="2023-10" db="EMBL/GenBank/DDBJ databases">
        <authorList>
            <person name="Han X.F."/>
        </authorList>
    </citation>
    <scope>NUCLEOTIDE SEQUENCE [LARGE SCALE GENOMIC DNA]</scope>
    <source>
        <strain evidence="2 3">KCTC 39840</strain>
    </source>
</reference>
<keyword evidence="2" id="KW-0808">Transferase</keyword>
<dbReference type="InterPro" id="IPR052514">
    <property type="entry name" value="SAM-dependent_MTase"/>
</dbReference>
<sequence>MGSPIESGLSAVKRGARAAVIRSGREEQAREFVARVREARSAFDPAWRRELRDEHAMHLLLSSLLRTNSNAIDVGANEGATLETIVKVAPLGRHIAYEPIPGLNADLVARFPGVDVRRAAASDAAGEAEFTHVLNAPAYSGLRRRADLPADAQEVERIPVKLEKLDDALPDGYVPSLIKIDVEGAELLVMRGAAETLTRHKPYVLFEHGMGGADLYGSKPGELWDLLDGAGLRIFDFEGTGPYTRDGFEAVFPEPIWNFVAVPAT</sequence>
<dbReference type="GO" id="GO:0008168">
    <property type="term" value="F:methyltransferase activity"/>
    <property type="evidence" value="ECO:0007669"/>
    <property type="project" value="UniProtKB-KW"/>
</dbReference>
<dbReference type="EMBL" id="JAWSTH010000053">
    <property type="protein sequence ID" value="MDW5596355.1"/>
    <property type="molecule type" value="Genomic_DNA"/>
</dbReference>
<dbReference type="InterPro" id="IPR006342">
    <property type="entry name" value="FkbM_mtfrase"/>
</dbReference>
<dbReference type="PANTHER" id="PTHR34203">
    <property type="entry name" value="METHYLTRANSFERASE, FKBM FAMILY PROTEIN"/>
    <property type="match status" value="1"/>
</dbReference>
<organism evidence="2 3">
    <name type="scientific">Conexibacter stalactiti</name>
    <dbReference type="NCBI Taxonomy" id="1940611"/>
    <lineage>
        <taxon>Bacteria</taxon>
        <taxon>Bacillati</taxon>
        <taxon>Actinomycetota</taxon>
        <taxon>Thermoleophilia</taxon>
        <taxon>Solirubrobacterales</taxon>
        <taxon>Conexibacteraceae</taxon>
        <taxon>Conexibacter</taxon>
    </lineage>
</organism>
<reference evidence="3" key="1">
    <citation type="submission" date="2023-07" db="EMBL/GenBank/DDBJ databases">
        <title>Conexibacter stalactiti sp. nov., isolated from stalactites in a lava cave and emended description of the genus Conexibacter.</title>
        <authorList>
            <person name="Lee S.D."/>
        </authorList>
    </citation>
    <scope>NUCLEOTIDE SEQUENCE [LARGE SCALE GENOMIC DNA]</scope>
    <source>
        <strain evidence="3">KCTC 39840</strain>
    </source>
</reference>
<comment type="caution">
    <text evidence="2">The sequence shown here is derived from an EMBL/GenBank/DDBJ whole genome shotgun (WGS) entry which is preliminary data.</text>
</comment>
<dbReference type="Pfam" id="PF05050">
    <property type="entry name" value="Methyltransf_21"/>
    <property type="match status" value="1"/>
</dbReference>
<gene>
    <name evidence="2" type="ORF">R7226_18560</name>
</gene>
<evidence type="ECO:0000313" key="3">
    <source>
        <dbReference type="Proteomes" id="UP001284601"/>
    </source>
</evidence>
<dbReference type="NCBIfam" id="TIGR01444">
    <property type="entry name" value="fkbM_fam"/>
    <property type="match status" value="1"/>
</dbReference>
<proteinExistence type="predicted"/>
<dbReference type="Proteomes" id="UP001284601">
    <property type="component" value="Unassembled WGS sequence"/>
</dbReference>
<dbReference type="Gene3D" id="3.40.50.150">
    <property type="entry name" value="Vaccinia Virus protein VP39"/>
    <property type="match status" value="1"/>
</dbReference>
<evidence type="ECO:0000313" key="2">
    <source>
        <dbReference type="EMBL" id="MDW5596355.1"/>
    </source>
</evidence>
<keyword evidence="2" id="KW-0489">Methyltransferase</keyword>
<dbReference type="GO" id="GO:0032259">
    <property type="term" value="P:methylation"/>
    <property type="evidence" value="ECO:0007669"/>
    <property type="project" value="UniProtKB-KW"/>
</dbReference>
<dbReference type="RefSeq" id="WP_318598738.1">
    <property type="nucleotide sequence ID" value="NZ_JAWSTH010000053.1"/>
</dbReference>
<evidence type="ECO:0000259" key="1">
    <source>
        <dbReference type="Pfam" id="PF05050"/>
    </source>
</evidence>
<keyword evidence="3" id="KW-1185">Reference proteome</keyword>